<protein>
    <submittedName>
        <fullName evidence="1">Uncharacterized protein</fullName>
    </submittedName>
</protein>
<reference evidence="1" key="2">
    <citation type="submission" date="2022-06" db="UniProtKB">
        <authorList>
            <consortium name="EnsemblMetazoa"/>
        </authorList>
    </citation>
    <scope>IDENTIFICATION</scope>
    <source>
        <strain evidence="1">PS312</strain>
    </source>
</reference>
<keyword evidence="2" id="KW-1185">Reference proteome</keyword>
<dbReference type="EnsemblMetazoa" id="PPA38002.1">
    <property type="protein sequence ID" value="PPA38002.1"/>
    <property type="gene ID" value="WBGene00276371"/>
</dbReference>
<dbReference type="AlphaFoldDB" id="A0A2A6CHQ5"/>
<name>A0A2A6CHQ5_PRIPA</name>
<accession>A0A8R1YXT2</accession>
<gene>
    <name evidence="1" type="primary">WBGene00276371</name>
</gene>
<proteinExistence type="predicted"/>
<organism evidence="1 2">
    <name type="scientific">Pristionchus pacificus</name>
    <name type="common">Parasitic nematode worm</name>
    <dbReference type="NCBI Taxonomy" id="54126"/>
    <lineage>
        <taxon>Eukaryota</taxon>
        <taxon>Metazoa</taxon>
        <taxon>Ecdysozoa</taxon>
        <taxon>Nematoda</taxon>
        <taxon>Chromadorea</taxon>
        <taxon>Rhabditida</taxon>
        <taxon>Rhabditina</taxon>
        <taxon>Diplogasteromorpha</taxon>
        <taxon>Diplogasteroidea</taxon>
        <taxon>Neodiplogasteridae</taxon>
        <taxon>Pristionchus</taxon>
    </lineage>
</organism>
<accession>A0A2A6CHQ5</accession>
<reference evidence="2" key="1">
    <citation type="journal article" date="2008" name="Nat. Genet.">
        <title>The Pristionchus pacificus genome provides a unique perspective on nematode lifestyle and parasitism.</title>
        <authorList>
            <person name="Dieterich C."/>
            <person name="Clifton S.W."/>
            <person name="Schuster L.N."/>
            <person name="Chinwalla A."/>
            <person name="Delehaunty K."/>
            <person name="Dinkelacker I."/>
            <person name="Fulton L."/>
            <person name="Fulton R."/>
            <person name="Godfrey J."/>
            <person name="Minx P."/>
            <person name="Mitreva M."/>
            <person name="Roeseler W."/>
            <person name="Tian H."/>
            <person name="Witte H."/>
            <person name="Yang S.P."/>
            <person name="Wilson R.K."/>
            <person name="Sommer R.J."/>
        </authorList>
    </citation>
    <scope>NUCLEOTIDE SEQUENCE [LARGE SCALE GENOMIC DNA]</scope>
    <source>
        <strain evidence="2">PS312</strain>
    </source>
</reference>
<dbReference type="Proteomes" id="UP000005239">
    <property type="component" value="Unassembled WGS sequence"/>
</dbReference>
<sequence>MLISLILICSLAQLASAGASPVNSGGCGTHYICYAPDKCLNPPAQTIMANSKVVEIRKKDKIMNDCDAIIRFYRYDDKKTLVSIESFQDTVKKIEFKQNEDDPNDQDYANQMDLSFFSCEIDATSGKTKGMFFDKLVMEKDITSGKLTCKFEGKRDAPWAQDNLFKKDSDWLTIITYDSNMSPSSTKPAKSRGDIDVRCDPQDFEFIKPTDDRTKLYKEVSTINKPETYQCDDIALFKMEFKKKGSDSYEEAKSIKCVDYGEAFEVFDKDNQGNILEEAVEIRCVAETKFFCKDSFKRKDGEQFPKLAENDDGSTLLMCPTDKPHLVIAGEVERYITNPEFKCVTLGKEPIWTVKNGNREEIFTKTGPIAYCSDRKNCTQPISESAVVDGTLGPDFLPKCSDRGTLKTTDNMDVTTSRCDHSDGVYKYTAGGEEKAIKDDTMFICEYPPDDDGG</sequence>
<evidence type="ECO:0000313" key="2">
    <source>
        <dbReference type="Proteomes" id="UP000005239"/>
    </source>
</evidence>
<evidence type="ECO:0000313" key="1">
    <source>
        <dbReference type="EnsemblMetazoa" id="PPA38002.1"/>
    </source>
</evidence>